<dbReference type="InterPro" id="IPR036322">
    <property type="entry name" value="WD40_repeat_dom_sf"/>
</dbReference>
<dbReference type="Gene3D" id="2.130.10.10">
    <property type="entry name" value="YVTN repeat-like/Quinoprotein amine dehydrogenase"/>
    <property type="match status" value="1"/>
</dbReference>
<dbReference type="SUPFAM" id="SSF50978">
    <property type="entry name" value="WD40 repeat-like"/>
    <property type="match status" value="1"/>
</dbReference>
<evidence type="ECO:0000313" key="4">
    <source>
        <dbReference type="Proteomes" id="UP000001699"/>
    </source>
</evidence>
<dbReference type="PANTHER" id="PTHR44472">
    <property type="entry name" value="DDB1- AND CUL4-ASSOCIATED FACTOR 4-RELATED"/>
    <property type="match status" value="1"/>
</dbReference>
<dbReference type="AlphaFoldDB" id="B0XMI7"/>
<keyword evidence="4" id="KW-1185">Reference proteome</keyword>
<protein>
    <submittedName>
        <fullName evidence="3">Uncharacterized protein</fullName>
    </submittedName>
</protein>
<gene>
    <name evidence="3" type="ORF">AFUB_002870</name>
</gene>
<dbReference type="InterPro" id="IPR015943">
    <property type="entry name" value="WD40/YVTN_repeat-like_dom_sf"/>
</dbReference>
<keyword evidence="2" id="KW-0677">Repeat</keyword>
<organism evidence="3 4">
    <name type="scientific">Aspergillus fumigatus (strain CBS 144.89 / FGSC A1163 / CEA10)</name>
    <name type="common">Neosartorya fumigata</name>
    <dbReference type="NCBI Taxonomy" id="451804"/>
    <lineage>
        <taxon>Eukaryota</taxon>
        <taxon>Fungi</taxon>
        <taxon>Dikarya</taxon>
        <taxon>Ascomycota</taxon>
        <taxon>Pezizomycotina</taxon>
        <taxon>Eurotiomycetes</taxon>
        <taxon>Eurotiomycetidae</taxon>
        <taxon>Eurotiales</taxon>
        <taxon>Aspergillaceae</taxon>
        <taxon>Aspergillus</taxon>
        <taxon>Aspergillus subgen. Fumigati</taxon>
    </lineage>
</organism>
<evidence type="ECO:0000256" key="2">
    <source>
        <dbReference type="ARBA" id="ARBA00022737"/>
    </source>
</evidence>
<evidence type="ECO:0000256" key="1">
    <source>
        <dbReference type="ARBA" id="ARBA00022574"/>
    </source>
</evidence>
<dbReference type="InterPro" id="IPR052254">
    <property type="entry name" value="CUL4-DDB1_E3_ligase_receptor"/>
</dbReference>
<evidence type="ECO:0000313" key="3">
    <source>
        <dbReference type="EMBL" id="EDP55592.1"/>
    </source>
</evidence>
<accession>B0XMI7</accession>
<dbReference type="GO" id="GO:0080008">
    <property type="term" value="C:Cul4-RING E3 ubiquitin ligase complex"/>
    <property type="evidence" value="ECO:0007669"/>
    <property type="project" value="TreeGrafter"/>
</dbReference>
<dbReference type="VEuPathDB" id="FungiDB:AFUB_002870"/>
<reference evidence="3 4" key="1">
    <citation type="journal article" date="2008" name="PLoS Genet.">
        <title>Genomic islands in the pathogenic filamentous fungus Aspergillus fumigatus.</title>
        <authorList>
            <person name="Fedorova N.D."/>
            <person name="Khaldi N."/>
            <person name="Joardar V.S."/>
            <person name="Maiti R."/>
            <person name="Amedeo P."/>
            <person name="Anderson M.J."/>
            <person name="Crabtree J."/>
            <person name="Silva J.C."/>
            <person name="Badger J.H."/>
            <person name="Albarraq A."/>
            <person name="Angiuoli S."/>
            <person name="Bussey H."/>
            <person name="Bowyer P."/>
            <person name="Cotty P.J."/>
            <person name="Dyer P.S."/>
            <person name="Egan A."/>
            <person name="Galens K."/>
            <person name="Fraser-Liggett C.M."/>
            <person name="Haas B.J."/>
            <person name="Inman J.M."/>
            <person name="Kent R."/>
            <person name="Lemieux S."/>
            <person name="Malavazi I."/>
            <person name="Orvis J."/>
            <person name="Roemer T."/>
            <person name="Ronning C.M."/>
            <person name="Sundaram J.P."/>
            <person name="Sutton G."/>
            <person name="Turner G."/>
            <person name="Venter J.C."/>
            <person name="White O.R."/>
            <person name="Whitty B.R."/>
            <person name="Youngman P."/>
            <person name="Wolfe K.H."/>
            <person name="Goldman G.H."/>
            <person name="Wortman J.R."/>
            <person name="Jiang B."/>
            <person name="Denning D.W."/>
            <person name="Nierman W.C."/>
        </authorList>
    </citation>
    <scope>NUCLEOTIDE SEQUENCE [LARGE SCALE GENOMIC DNA]</scope>
    <source>
        <strain evidence="4">CBS 144.89 / FGSC A1163 / CEA10</strain>
    </source>
</reference>
<proteinExistence type="predicted"/>
<dbReference type="HOGENOM" id="CLU_029545_1_0_1"/>
<sequence>MNREIPGFYYDPDKKKYFKIQASHKAPAGAQYSKDAVKRKRVEHEKRQRKVQLTRRLAKEKIRRSPFVRSPLLGVEREIGAQPISKPLRQEQQGLTYASQISRKQLHLLEPWPSDYTIKHVLRNNSSGILIAILYDAFLFIDTSIRVCFPDTDQEIWTYNRTMERVLFREPYRVCVYIALPNRFSDVKHMLIRHRTISAFFYLLEPYRILAVSPYRTHQGINQLTRLEPRWIVAQMATRSLPLACCLTLVKAAIIAGLLSVRTFAHPIRIRTESSLWCSSPCPEGDKALFAIGTSDGLYTLEGLGSFWTLFRKPFANDVSNGKTNFHRRADSSHALVTSVEWLSSTVIAAGLKDSTVFLHDLRSGGTATRLQHPHAITKIRNLDSYRIVVAGINSLQMYDIRYAPNGLQHNPRPNHPRHTSTRPYLSFFDYSPEVIPDFDISPELGLLASASDERKVQLFSLRTGEQVSSPLTKYQYANPISSLRFESGDGSPHGPLTPTLLVCSSATVDEWVW</sequence>
<dbReference type="OrthoDB" id="128867at2759"/>
<dbReference type="PANTHER" id="PTHR44472:SF1">
    <property type="entry name" value="DDB1 AND CUL4 ASSOCIATED FACTOR 4"/>
    <property type="match status" value="1"/>
</dbReference>
<dbReference type="Proteomes" id="UP000001699">
    <property type="component" value="Unassembled WGS sequence"/>
</dbReference>
<dbReference type="EMBL" id="DS499594">
    <property type="protein sequence ID" value="EDP55592.1"/>
    <property type="molecule type" value="Genomic_DNA"/>
</dbReference>
<keyword evidence="1" id="KW-0853">WD repeat</keyword>
<name>B0XMI7_ASPFC</name>